<evidence type="ECO:0000313" key="2">
    <source>
        <dbReference type="Proteomes" id="UP000176204"/>
    </source>
</evidence>
<dbReference type="EMBL" id="LT629973">
    <property type="protein sequence ID" value="SEH95886.1"/>
    <property type="molecule type" value="Genomic_DNA"/>
</dbReference>
<dbReference type="AlphaFoldDB" id="A0A1H6MAF3"/>
<dbReference type="KEGG" id="agl:PYTT_2085"/>
<name>A0A1H6MAF3_9BACT</name>
<gene>
    <name evidence="1" type="ORF">PYTT_2085</name>
</gene>
<protein>
    <submittedName>
        <fullName evidence="1">Uncharacterized protein</fullName>
    </submittedName>
</protein>
<accession>A0A1H6MAF3</accession>
<sequence>MPGLTHLGASFKSQSCLTALALNSASAISRRILLLAHTSWRHNPNRLSPAAIRLERSISHLNLASRSFLASSDASCIYMENVS</sequence>
<reference evidence="2" key="1">
    <citation type="submission" date="2016-09" db="EMBL/GenBank/DDBJ databases">
        <authorList>
            <person name="Koehorst J."/>
        </authorList>
    </citation>
    <scope>NUCLEOTIDE SEQUENCE [LARGE SCALE GENOMIC DNA]</scope>
</reference>
<dbReference type="Proteomes" id="UP000176204">
    <property type="component" value="Chromosome I"/>
</dbReference>
<evidence type="ECO:0000313" key="1">
    <source>
        <dbReference type="EMBL" id="SEH95886.1"/>
    </source>
</evidence>
<keyword evidence="2" id="KW-1185">Reference proteome</keyword>
<organism evidence="1 2">
    <name type="scientific">Akkermansia glycaniphila</name>
    <dbReference type="NCBI Taxonomy" id="1679444"/>
    <lineage>
        <taxon>Bacteria</taxon>
        <taxon>Pseudomonadati</taxon>
        <taxon>Verrucomicrobiota</taxon>
        <taxon>Verrucomicrobiia</taxon>
        <taxon>Verrucomicrobiales</taxon>
        <taxon>Akkermansiaceae</taxon>
        <taxon>Akkermansia</taxon>
    </lineage>
</organism>
<proteinExistence type="predicted"/>